<evidence type="ECO:0000313" key="6">
    <source>
        <dbReference type="Proteomes" id="UP000461276"/>
    </source>
</evidence>
<dbReference type="EMBL" id="WKMO01000003">
    <property type="protein sequence ID" value="MSB72440.1"/>
    <property type="molecule type" value="Genomic_DNA"/>
</dbReference>
<evidence type="ECO:0000313" key="1">
    <source>
        <dbReference type="EMBL" id="MRY93045.1"/>
    </source>
</evidence>
<evidence type="ECO:0000313" key="5">
    <source>
        <dbReference type="Proteomes" id="UP000441609"/>
    </source>
</evidence>
<evidence type="ECO:0000313" key="2">
    <source>
        <dbReference type="EMBL" id="MRZ50703.1"/>
    </source>
</evidence>
<evidence type="ECO:0000313" key="4">
    <source>
        <dbReference type="Proteomes" id="UP000441358"/>
    </source>
</evidence>
<dbReference type="Proteomes" id="UP000441609">
    <property type="component" value="Unassembled WGS sequence"/>
</dbReference>
<dbReference type="AlphaFoldDB" id="A0A3E4MIT6"/>
<dbReference type="Proteomes" id="UP000461276">
    <property type="component" value="Unassembled WGS sequence"/>
</dbReference>
<evidence type="ECO:0000313" key="3">
    <source>
        <dbReference type="EMBL" id="MSB72440.1"/>
    </source>
</evidence>
<protein>
    <submittedName>
        <fullName evidence="1">Uncharacterized protein</fullName>
    </submittedName>
</protein>
<gene>
    <name evidence="2" type="ORF">GKD66_10815</name>
    <name evidence="1" type="ORF">GKD67_07365</name>
    <name evidence="3" type="ORF">GKD70_03890</name>
</gene>
<dbReference type="EMBL" id="WKMY01000003">
    <property type="protein sequence ID" value="MRY93045.1"/>
    <property type="molecule type" value="Genomic_DNA"/>
</dbReference>
<name>A0A3E4MIT6_PARDI</name>
<organism evidence="1 6">
    <name type="scientific">Parabacteroides distasonis</name>
    <dbReference type="NCBI Taxonomy" id="823"/>
    <lineage>
        <taxon>Bacteria</taxon>
        <taxon>Pseudomonadati</taxon>
        <taxon>Bacteroidota</taxon>
        <taxon>Bacteroidia</taxon>
        <taxon>Bacteroidales</taxon>
        <taxon>Tannerellaceae</taxon>
        <taxon>Parabacteroides</taxon>
    </lineage>
</organism>
<dbReference type="EMBL" id="WKMC01000006">
    <property type="protein sequence ID" value="MRZ50703.1"/>
    <property type="molecule type" value="Genomic_DNA"/>
</dbReference>
<comment type="caution">
    <text evidence="1">The sequence shown here is derived from an EMBL/GenBank/DDBJ whole genome shotgun (WGS) entry which is preliminary data.</text>
</comment>
<proteinExistence type="predicted"/>
<accession>A0A3E4MIT6</accession>
<dbReference type="Proteomes" id="UP000441358">
    <property type="component" value="Unassembled WGS sequence"/>
</dbReference>
<sequence>MLIVYFLSTLIFYYVTSEKHVRLFSKTRTTFLINMYDFPVKHNRVFKLLMFSDLYFCIIHALIVWKIITSPLNKSYIPPCRSAARYVSITGCLQ</sequence>
<reference evidence="4 5" key="1">
    <citation type="journal article" date="2019" name="Nat. Med.">
        <title>A library of human gut bacterial isolates paired with longitudinal multiomics data enables mechanistic microbiome research.</title>
        <authorList>
            <person name="Poyet M."/>
            <person name="Groussin M."/>
            <person name="Gibbons S.M."/>
            <person name="Avila-Pacheco J."/>
            <person name="Jiang X."/>
            <person name="Kearney S.M."/>
            <person name="Perrotta A.R."/>
            <person name="Berdy B."/>
            <person name="Zhao S."/>
            <person name="Lieberman T.D."/>
            <person name="Swanson P.K."/>
            <person name="Smith M."/>
            <person name="Roesemann S."/>
            <person name="Alexander J.E."/>
            <person name="Rich S.A."/>
            <person name="Livny J."/>
            <person name="Vlamakis H."/>
            <person name="Clish C."/>
            <person name="Bullock K."/>
            <person name="Deik A."/>
            <person name="Scott J."/>
            <person name="Pierce K.A."/>
            <person name="Xavier R.J."/>
            <person name="Alm E.J."/>
        </authorList>
    </citation>
    <scope>NUCLEOTIDE SEQUENCE [LARGE SCALE GENOMIC DNA]</scope>
    <source>
        <strain evidence="3 5">BIOML-A20</strain>
        <strain evidence="2 4">BIOML-A32</strain>
        <strain evidence="1 6">BIOML-A9</strain>
    </source>
</reference>